<dbReference type="GO" id="GO:0016616">
    <property type="term" value="F:oxidoreductase activity, acting on the CH-OH group of donors, NAD or NADP as acceptor"/>
    <property type="evidence" value="ECO:0007669"/>
    <property type="project" value="TreeGrafter"/>
</dbReference>
<keyword evidence="4" id="KW-1185">Reference proteome</keyword>
<dbReference type="PANTHER" id="PTHR24322:SF736">
    <property type="entry name" value="RETINOL DEHYDROGENASE 10"/>
    <property type="match status" value="1"/>
</dbReference>
<dbReference type="STRING" id="284590.Q6CNX7"/>
<dbReference type="Pfam" id="PF00106">
    <property type="entry name" value="adh_short"/>
    <property type="match status" value="1"/>
</dbReference>
<sequence length="280" mass="32152">MFWNSLNYFALDQKGTQYVRVLEDLVTSFVGIPLCPQKDIVVVAGGSRGIGSHLVTMFDSLGYKTILIDKRYPLNLIEPHRVSFYKCDISDFEYTRLILDDISVRFGQITVFINAVSLKSFTDAEVGKGVSLRKLMRTVYAGSMHIIQHILPKMIAYDRGYIIDIASTEGLYTTENKSSYGAIQATKFQLLQLIEQTLKEQYKKNFLISNGRVRCLLLIFGKALNSKPHQDMTTAKTVFSAIFHNRQGVQGYSMRTNFKLALRELDWQWYQMFKYLSPFL</sequence>
<reference evidence="3 4" key="1">
    <citation type="journal article" date="2004" name="Nature">
        <title>Genome evolution in yeasts.</title>
        <authorList>
            <consortium name="Genolevures"/>
            <person name="Dujon B."/>
            <person name="Sherman D."/>
            <person name="Fischer G."/>
            <person name="Durrens P."/>
            <person name="Casaregola S."/>
            <person name="Lafontaine I."/>
            <person name="de Montigny J."/>
            <person name="Marck C."/>
            <person name="Neuveglise C."/>
            <person name="Talla E."/>
            <person name="Goffard N."/>
            <person name="Frangeul L."/>
            <person name="Aigle M."/>
            <person name="Anthouard V."/>
            <person name="Babour A."/>
            <person name="Barbe V."/>
            <person name="Barnay S."/>
            <person name="Blanchin S."/>
            <person name="Beckerich J.M."/>
            <person name="Beyne E."/>
            <person name="Bleykasten C."/>
            <person name="Boisrame A."/>
            <person name="Boyer J."/>
            <person name="Cattolico L."/>
            <person name="Confanioleri F."/>
            <person name="de Daruvar A."/>
            <person name="Despons L."/>
            <person name="Fabre E."/>
            <person name="Fairhead C."/>
            <person name="Ferry-Dumazet H."/>
            <person name="Groppi A."/>
            <person name="Hantraye F."/>
            <person name="Hennequin C."/>
            <person name="Jauniaux N."/>
            <person name="Joyet P."/>
            <person name="Kachouri R."/>
            <person name="Kerrest A."/>
            <person name="Koszul R."/>
            <person name="Lemaire M."/>
            <person name="Lesur I."/>
            <person name="Ma L."/>
            <person name="Muller H."/>
            <person name="Nicaud J.M."/>
            <person name="Nikolski M."/>
            <person name="Oztas S."/>
            <person name="Ozier-Kalogeropoulos O."/>
            <person name="Pellenz S."/>
            <person name="Potier S."/>
            <person name="Richard G.F."/>
            <person name="Straub M.L."/>
            <person name="Suleau A."/>
            <person name="Swennene D."/>
            <person name="Tekaia F."/>
            <person name="Wesolowski-Louvel M."/>
            <person name="Westhof E."/>
            <person name="Wirth B."/>
            <person name="Zeniou-Meyer M."/>
            <person name="Zivanovic I."/>
            <person name="Bolotin-Fukuhara M."/>
            <person name="Thierry A."/>
            <person name="Bouchier C."/>
            <person name="Caudron B."/>
            <person name="Scarpelli C."/>
            <person name="Gaillardin C."/>
            <person name="Weissenbach J."/>
            <person name="Wincker P."/>
            <person name="Souciet J.L."/>
        </authorList>
    </citation>
    <scope>NUCLEOTIDE SEQUENCE [LARGE SCALE GENOMIC DNA]</scope>
    <source>
        <strain evidence="4">ATCC 8585 / CBS 2359 / DSM 70799 / NBRC 1267 / NRRL Y-1140 / WM37</strain>
    </source>
</reference>
<accession>Q6CNX7</accession>
<evidence type="ECO:0000313" key="3">
    <source>
        <dbReference type="EMBL" id="CAG99449.1"/>
    </source>
</evidence>
<dbReference type="Gene3D" id="3.40.50.720">
    <property type="entry name" value="NAD(P)-binding Rossmann-like Domain"/>
    <property type="match status" value="1"/>
</dbReference>
<dbReference type="HOGENOM" id="CLU_994219_0_0_1"/>
<dbReference type="EMBL" id="CR382125">
    <property type="protein sequence ID" value="CAG99449.1"/>
    <property type="molecule type" value="Genomic_DNA"/>
</dbReference>
<dbReference type="InterPro" id="IPR036291">
    <property type="entry name" value="NAD(P)-bd_dom_sf"/>
</dbReference>
<dbReference type="PRINTS" id="PR00081">
    <property type="entry name" value="GDHRDH"/>
</dbReference>
<dbReference type="GeneID" id="2894512"/>
<dbReference type="Proteomes" id="UP000000598">
    <property type="component" value="Chromosome E"/>
</dbReference>
<protein>
    <submittedName>
        <fullName evidence="3">KLLA0E09153p</fullName>
    </submittedName>
</protein>
<evidence type="ECO:0000313" key="4">
    <source>
        <dbReference type="Proteomes" id="UP000000598"/>
    </source>
</evidence>
<dbReference type="RefSeq" id="XP_454362.1">
    <property type="nucleotide sequence ID" value="XM_454362.1"/>
</dbReference>
<evidence type="ECO:0000256" key="2">
    <source>
        <dbReference type="ARBA" id="ARBA00023002"/>
    </source>
</evidence>
<dbReference type="PaxDb" id="284590-Q6CNX7"/>
<name>Q6CNX7_KLULA</name>
<evidence type="ECO:0000256" key="1">
    <source>
        <dbReference type="ARBA" id="ARBA00006484"/>
    </source>
</evidence>
<keyword evidence="2" id="KW-0560">Oxidoreductase</keyword>
<organism evidence="3 4">
    <name type="scientific">Kluyveromyces lactis (strain ATCC 8585 / CBS 2359 / DSM 70799 / NBRC 1267 / NRRL Y-1140 / WM37)</name>
    <name type="common">Yeast</name>
    <name type="synonym">Candida sphaerica</name>
    <dbReference type="NCBI Taxonomy" id="284590"/>
    <lineage>
        <taxon>Eukaryota</taxon>
        <taxon>Fungi</taxon>
        <taxon>Dikarya</taxon>
        <taxon>Ascomycota</taxon>
        <taxon>Saccharomycotina</taxon>
        <taxon>Saccharomycetes</taxon>
        <taxon>Saccharomycetales</taxon>
        <taxon>Saccharomycetaceae</taxon>
        <taxon>Kluyveromyces</taxon>
    </lineage>
</organism>
<dbReference type="KEGG" id="kla:KLLA0_E09153g"/>
<dbReference type="SUPFAM" id="SSF51735">
    <property type="entry name" value="NAD(P)-binding Rossmann-fold domains"/>
    <property type="match status" value="1"/>
</dbReference>
<dbReference type="InterPro" id="IPR002347">
    <property type="entry name" value="SDR_fam"/>
</dbReference>
<dbReference type="InParanoid" id="Q6CNX7"/>
<comment type="similarity">
    <text evidence="1">Belongs to the short-chain dehydrogenases/reductases (SDR) family.</text>
</comment>
<proteinExistence type="inferred from homology"/>
<dbReference type="PANTHER" id="PTHR24322">
    <property type="entry name" value="PKSB"/>
    <property type="match status" value="1"/>
</dbReference>
<dbReference type="AlphaFoldDB" id="Q6CNX7"/>
<gene>
    <name evidence="3" type="ORF">KLLA0_E09153g</name>
</gene>